<name>A0A9P8RRD9_9PEZI</name>
<reference evidence="1" key="1">
    <citation type="submission" date="2021-03" db="EMBL/GenBank/DDBJ databases">
        <title>Comparative genomics and phylogenomic investigation of the class Geoglossomycetes provide insights into ecological specialization and systematics.</title>
        <authorList>
            <person name="Melie T."/>
            <person name="Pirro S."/>
            <person name="Miller A.N."/>
            <person name="Quandt A."/>
        </authorList>
    </citation>
    <scope>NUCLEOTIDE SEQUENCE</scope>
    <source>
        <strain evidence="1">CAQ_001_2017</strain>
    </source>
</reference>
<comment type="caution">
    <text evidence="1">The sequence shown here is derived from an EMBL/GenBank/DDBJ whole genome shotgun (WGS) entry which is preliminary data.</text>
</comment>
<keyword evidence="2" id="KW-1185">Reference proteome</keyword>
<dbReference type="AlphaFoldDB" id="A0A9P8RRD9"/>
<gene>
    <name evidence="1" type="ORF">GP486_002791</name>
</gene>
<organism evidence="1 2">
    <name type="scientific">Trichoglossum hirsutum</name>
    <dbReference type="NCBI Taxonomy" id="265104"/>
    <lineage>
        <taxon>Eukaryota</taxon>
        <taxon>Fungi</taxon>
        <taxon>Dikarya</taxon>
        <taxon>Ascomycota</taxon>
        <taxon>Pezizomycotina</taxon>
        <taxon>Geoglossomycetes</taxon>
        <taxon>Geoglossales</taxon>
        <taxon>Geoglossaceae</taxon>
        <taxon>Trichoglossum</taxon>
    </lineage>
</organism>
<evidence type="ECO:0000313" key="1">
    <source>
        <dbReference type="EMBL" id="KAH0562516.1"/>
    </source>
</evidence>
<proteinExistence type="predicted"/>
<evidence type="ECO:0000313" key="2">
    <source>
        <dbReference type="Proteomes" id="UP000750711"/>
    </source>
</evidence>
<dbReference type="Proteomes" id="UP000750711">
    <property type="component" value="Unassembled WGS sequence"/>
</dbReference>
<accession>A0A9P8RRD9</accession>
<protein>
    <submittedName>
        <fullName evidence="1">Uncharacterized protein</fullName>
    </submittedName>
</protein>
<dbReference type="EMBL" id="JAGHQM010000333">
    <property type="protein sequence ID" value="KAH0562516.1"/>
    <property type="molecule type" value="Genomic_DNA"/>
</dbReference>
<sequence length="334" mass="38054">MTSLEPLRCPVRIFVRTRPVQLQKIHPLLDRADTELIEKLCVALFGSYDTSEIRHLITKTSTKRESEQVEIVFDYGVPTSDCQPKVAAFNVKVSGSDLTVTRLFNPILQPEVNRRVELWRSINLKCNTSFPSRTDVRRKRLKLSQRPFQLYYVRNLLFPSRPVMDMTSAIVLKAPVRVAVETSPEIIDAYSSDQLIEEIAGHAHHASNVAIQHLLTRIDRNAFIIFDCGVPDDDNGPQVFRLRLRMTESGLSCDKLSSGRRYMAYVNSIVEGKRRINVKYGLGFPRVPQTITSVTNIERCDGFFMVIEPMLYDGIMIHAALSLSYTFKTSLTLE</sequence>